<dbReference type="EMBL" id="CP029255">
    <property type="protein sequence ID" value="AWK06720.1"/>
    <property type="molecule type" value="Genomic_DNA"/>
</dbReference>
<accession>A0A2S1YRI9</accession>
<keyword evidence="2" id="KW-1185">Reference proteome</keyword>
<dbReference type="KEGG" id="fcr:HYN56_21805"/>
<evidence type="ECO:0000313" key="2">
    <source>
        <dbReference type="Proteomes" id="UP000245250"/>
    </source>
</evidence>
<dbReference type="Proteomes" id="UP000245250">
    <property type="component" value="Chromosome"/>
</dbReference>
<dbReference type="RefSeq" id="WP_109194126.1">
    <property type="nucleotide sequence ID" value="NZ_CP029255.1"/>
</dbReference>
<reference evidence="1 2" key="1">
    <citation type="submission" date="2018-05" db="EMBL/GenBank/DDBJ databases">
        <title>Genome sequencing of Flavobacterium sp. HYN0056.</title>
        <authorList>
            <person name="Yi H."/>
            <person name="Baek C."/>
        </authorList>
    </citation>
    <scope>NUCLEOTIDE SEQUENCE [LARGE SCALE GENOMIC DNA]</scope>
    <source>
        <strain evidence="1 2">HYN0056</strain>
    </source>
</reference>
<dbReference type="AlphaFoldDB" id="A0A2S1YRI9"/>
<proteinExistence type="predicted"/>
<name>A0A2S1YRI9_9FLAO</name>
<sequence length="183" mass="21496">MAVYFNIIIPFEKFISELKDIIDKNSVNLYAEYLNDKKGFYYELIDPKSENINFFSNKDYRGFFFSSKAVEIKDGNLILGKTSKKDRISFYDDALFDYCIEGKGGREDQDNIEIIKLRIISKNPDKQIAKFYNSLQNTLKKTEGVNNGLLIENYFDSKVFYFKTDKNMLSDFDKKDVKYSEQV</sequence>
<evidence type="ECO:0000313" key="1">
    <source>
        <dbReference type="EMBL" id="AWK06720.1"/>
    </source>
</evidence>
<dbReference type="OrthoDB" id="1246428at2"/>
<organism evidence="1 2">
    <name type="scientific">Flavobacterium crocinum</name>
    <dbReference type="NCBI Taxonomy" id="2183896"/>
    <lineage>
        <taxon>Bacteria</taxon>
        <taxon>Pseudomonadati</taxon>
        <taxon>Bacteroidota</taxon>
        <taxon>Flavobacteriia</taxon>
        <taxon>Flavobacteriales</taxon>
        <taxon>Flavobacteriaceae</taxon>
        <taxon>Flavobacterium</taxon>
    </lineage>
</organism>
<protein>
    <submittedName>
        <fullName evidence="1">Uncharacterized protein</fullName>
    </submittedName>
</protein>
<gene>
    <name evidence="1" type="ORF">HYN56_21805</name>
</gene>